<feature type="region of interest" description="Disordered" evidence="12">
    <location>
        <begin position="1"/>
        <end position="104"/>
    </location>
</feature>
<evidence type="ECO:0000256" key="10">
    <source>
        <dbReference type="ARBA" id="ARBA00022990"/>
    </source>
</evidence>
<dbReference type="OrthoDB" id="8926414at2759"/>
<evidence type="ECO:0000256" key="11">
    <source>
        <dbReference type="ARBA" id="ARBA00033013"/>
    </source>
</evidence>
<feature type="compositionally biased region" description="Low complexity" evidence="12">
    <location>
        <begin position="484"/>
        <end position="495"/>
    </location>
</feature>
<reference evidence="13 14" key="1">
    <citation type="submission" date="2019-09" db="EMBL/GenBank/DDBJ databases">
        <title>Bird 10,000 Genomes (B10K) Project - Family phase.</title>
        <authorList>
            <person name="Zhang G."/>
        </authorList>
    </citation>
    <scope>NUCLEOTIDE SEQUENCE [LARGE SCALE GENOMIC DNA]</scope>
    <source>
        <strain evidence="13">B10K-CU-031-22</strain>
    </source>
</reference>
<keyword evidence="8" id="KW-0677">Repeat</keyword>
<feature type="compositionally biased region" description="Basic and acidic residues" evidence="12">
    <location>
        <begin position="247"/>
        <end position="265"/>
    </location>
</feature>
<evidence type="ECO:0000313" key="13">
    <source>
        <dbReference type="EMBL" id="NWS60791.1"/>
    </source>
</evidence>
<sequence length="655" mass="69579">STQAKSQTSPVTTTSKPKNTGEVTATQADQPPQATSTETAKPKSEMSVAAGAAGAGTASASVVTAADKSSTEPEMDESALDSLIETLGGPEEDVPTTPIYTGPEVTEDISSRYLEEMGKREGSLPPEYVKLLKSKGDGKDGVPPKVDEGDEKPMTDDELAEALSSDFACSTASAEKKKTSLTEKPSKEGEIVQAQAASSVKTSAPPKEKKTKSKEEMKDDAVEALLDTLGGPEPEPEEDLTPVVEVSEAKAKERKEKKAGEREDTIPPEYRLTPELDKDGKPVLPEPEEKPKPLSESDLVDEFSKDFACPEQPAVQSKPSKPSSTSKKPSDPASVKTTGDEVVPRATACTVQSSAASSVGHVADEALEALSSSLGKSEPDPAENKPAVDKVKEKTKQEQRKKLGEDEETIPPEYRLTEAKDKDGKPLLPKPEEKSQPMSENDLLEGLTEGFSCTPSPSAPLPTPTVIKKTKESEKPASSSDIISAATVSSVHSAAPLGSTSGGKEMDEALDLLSDTLGQREPDPDENKPVVDKVKEKAKSEHRDKLGERDDTIPPDYQKLLESGEEGKPVKPTAKDDVKNKGRKKPTDDSAAIDALSGDFDTCAKAPATPQRSKDKSGKETITTKPTPKDKGKSKDPKTAKQQSSSSKPEKQKTS</sequence>
<dbReference type="PANTHER" id="PTHR10077">
    <property type="entry name" value="CALPASTATIN"/>
    <property type="match status" value="1"/>
</dbReference>
<proteinExistence type="inferred from homology"/>
<dbReference type="Pfam" id="PF00748">
    <property type="entry name" value="Calpain_inhib"/>
    <property type="match status" value="4"/>
</dbReference>
<feature type="compositionally biased region" description="Low complexity" evidence="12">
    <location>
        <begin position="47"/>
        <end position="66"/>
    </location>
</feature>
<gene>
    <name evidence="13" type="primary">Cast</name>
    <name evidence="13" type="ORF">CHUBUR_R01358</name>
</gene>
<evidence type="ECO:0000256" key="7">
    <source>
        <dbReference type="ARBA" id="ARBA00022704"/>
    </source>
</evidence>
<accession>A0A7K5GUM1</accession>
<keyword evidence="4" id="KW-1017">Isopeptide bond</keyword>
<evidence type="ECO:0000256" key="12">
    <source>
        <dbReference type="SAM" id="MobiDB-lite"/>
    </source>
</evidence>
<dbReference type="AlphaFoldDB" id="A0A7K5GUM1"/>
<comment type="function">
    <text evidence="1">Specific inhibition of calpain (calcium-dependent cysteine protease). Plays a key role in postmortem tenderization of meat and have been proposed to be involved in muscle protein degradation in living tissue.</text>
</comment>
<evidence type="ECO:0000256" key="1">
    <source>
        <dbReference type="ARBA" id="ARBA00002637"/>
    </source>
</evidence>
<feature type="non-terminal residue" evidence="13">
    <location>
        <position position="1"/>
    </location>
</feature>
<dbReference type="InterPro" id="IPR026998">
    <property type="entry name" value="Calpastatin"/>
</dbReference>
<keyword evidence="6" id="KW-0646">Protease inhibitor</keyword>
<feature type="compositionally biased region" description="Basic and acidic residues" evidence="12">
    <location>
        <begin position="377"/>
        <end position="404"/>
    </location>
</feature>
<dbReference type="PANTHER" id="PTHR10077:SF0">
    <property type="entry name" value="CALPASTATIN"/>
    <property type="match status" value="1"/>
</dbReference>
<dbReference type="InterPro" id="IPR001259">
    <property type="entry name" value="Prot_inh_calpain"/>
</dbReference>
<dbReference type="EMBL" id="VZRC01000592">
    <property type="protein sequence ID" value="NWS60791.1"/>
    <property type="molecule type" value="Genomic_DNA"/>
</dbReference>
<keyword evidence="10" id="KW-0007">Acetylation</keyword>
<evidence type="ECO:0000256" key="9">
    <source>
        <dbReference type="ARBA" id="ARBA00022843"/>
    </source>
</evidence>
<evidence type="ECO:0000256" key="2">
    <source>
        <dbReference type="ARBA" id="ARBA00009487"/>
    </source>
</evidence>
<protein>
    <recommendedName>
        <fullName evidence="3">Calpastatin</fullName>
    </recommendedName>
    <alternativeName>
        <fullName evidence="11">Calpain inhibitor</fullName>
    </alternativeName>
</protein>
<feature type="compositionally biased region" description="Basic and acidic residues" evidence="12">
    <location>
        <begin position="272"/>
        <end position="295"/>
    </location>
</feature>
<evidence type="ECO:0000256" key="8">
    <source>
        <dbReference type="ARBA" id="ARBA00022737"/>
    </source>
</evidence>
<feature type="compositionally biased region" description="Basic and acidic residues" evidence="12">
    <location>
        <begin position="174"/>
        <end position="190"/>
    </location>
</feature>
<organism evidence="13 14">
    <name type="scientific">Chunga burmeisteri</name>
    <name type="common">Black-legged seriema</name>
    <dbReference type="NCBI Taxonomy" id="1352770"/>
    <lineage>
        <taxon>Eukaryota</taxon>
        <taxon>Metazoa</taxon>
        <taxon>Chordata</taxon>
        <taxon>Craniata</taxon>
        <taxon>Vertebrata</taxon>
        <taxon>Euteleostomi</taxon>
        <taxon>Archelosauria</taxon>
        <taxon>Archosauria</taxon>
        <taxon>Dinosauria</taxon>
        <taxon>Saurischia</taxon>
        <taxon>Theropoda</taxon>
        <taxon>Coelurosauria</taxon>
        <taxon>Aves</taxon>
        <taxon>Neognathae</taxon>
        <taxon>Neoaves</taxon>
        <taxon>Telluraves</taxon>
        <taxon>Australaves</taxon>
        <taxon>Cariamiformes</taxon>
        <taxon>Cariamidae</taxon>
        <taxon>Chunga</taxon>
    </lineage>
</organism>
<comment type="similarity">
    <text evidence="2">Belongs to the protease inhibitor I27 (calpastatin) family.</text>
</comment>
<evidence type="ECO:0000313" key="14">
    <source>
        <dbReference type="Proteomes" id="UP000541181"/>
    </source>
</evidence>
<keyword evidence="9" id="KW-0832">Ubl conjugation</keyword>
<dbReference type="GO" id="GO:0005737">
    <property type="term" value="C:cytoplasm"/>
    <property type="evidence" value="ECO:0007669"/>
    <property type="project" value="TreeGrafter"/>
</dbReference>
<dbReference type="Proteomes" id="UP000541181">
    <property type="component" value="Unassembled WGS sequence"/>
</dbReference>
<evidence type="ECO:0000256" key="4">
    <source>
        <dbReference type="ARBA" id="ARBA00022499"/>
    </source>
</evidence>
<feature type="compositionally biased region" description="Basic and acidic residues" evidence="12">
    <location>
        <begin position="415"/>
        <end position="435"/>
    </location>
</feature>
<name>A0A7K5GUM1_9AVES</name>
<keyword evidence="14" id="KW-1185">Reference proteome</keyword>
<feature type="compositionally biased region" description="Low complexity" evidence="12">
    <location>
        <begin position="317"/>
        <end position="334"/>
    </location>
</feature>
<feature type="compositionally biased region" description="Basic and acidic residues" evidence="12">
    <location>
        <begin position="518"/>
        <end position="552"/>
    </location>
</feature>
<feature type="compositionally biased region" description="Basic and acidic residues" evidence="12">
    <location>
        <begin position="565"/>
        <end position="588"/>
    </location>
</feature>
<feature type="compositionally biased region" description="Basic and acidic residues" evidence="12">
    <location>
        <begin position="627"/>
        <end position="639"/>
    </location>
</feature>
<evidence type="ECO:0000256" key="5">
    <source>
        <dbReference type="ARBA" id="ARBA00022553"/>
    </source>
</evidence>
<keyword evidence="7" id="KW-0789">Thiol protease inhibitor</keyword>
<feature type="region of interest" description="Disordered" evidence="12">
    <location>
        <begin position="370"/>
        <end position="655"/>
    </location>
</feature>
<feature type="region of interest" description="Disordered" evidence="12">
    <location>
        <begin position="132"/>
        <end position="343"/>
    </location>
</feature>
<feature type="compositionally biased region" description="Basic and acidic residues" evidence="12">
    <location>
        <begin position="134"/>
        <end position="155"/>
    </location>
</feature>
<dbReference type="GO" id="GO:0010859">
    <property type="term" value="F:calcium-dependent cysteine-type endopeptidase inhibitor activity"/>
    <property type="evidence" value="ECO:0007669"/>
    <property type="project" value="TreeGrafter"/>
</dbReference>
<evidence type="ECO:0000256" key="3">
    <source>
        <dbReference type="ARBA" id="ARBA00017619"/>
    </source>
</evidence>
<comment type="caution">
    <text evidence="13">The sequence shown here is derived from an EMBL/GenBank/DDBJ whole genome shotgun (WGS) entry which is preliminary data.</text>
</comment>
<evidence type="ECO:0000256" key="6">
    <source>
        <dbReference type="ARBA" id="ARBA00022690"/>
    </source>
</evidence>
<keyword evidence="5" id="KW-0597">Phosphoprotein</keyword>
<feature type="compositionally biased region" description="Polar residues" evidence="12">
    <location>
        <begin position="1"/>
        <end position="39"/>
    </location>
</feature>
<feature type="non-terminal residue" evidence="13">
    <location>
        <position position="655"/>
    </location>
</feature>